<accession>A0A3M2XXK1</accession>
<dbReference type="Proteomes" id="UP000282378">
    <property type="component" value="Unassembled WGS sequence"/>
</dbReference>
<evidence type="ECO:0000313" key="1">
    <source>
        <dbReference type="EMBL" id="RML68319.1"/>
    </source>
</evidence>
<organism evidence="1 2">
    <name type="scientific">Pseudomonas syringae pv. maculicola</name>
    <dbReference type="NCBI Taxonomy" id="59511"/>
    <lineage>
        <taxon>Bacteria</taxon>
        <taxon>Pseudomonadati</taxon>
        <taxon>Pseudomonadota</taxon>
        <taxon>Gammaproteobacteria</taxon>
        <taxon>Pseudomonadales</taxon>
        <taxon>Pseudomonadaceae</taxon>
        <taxon>Pseudomonas</taxon>
    </lineage>
</organism>
<dbReference type="EMBL" id="RBNL01002630">
    <property type="protein sequence ID" value="RML68319.1"/>
    <property type="molecule type" value="Genomic_DNA"/>
</dbReference>
<sequence length="472" mass="55187">MRQLVGTRIQLRISEFARLEYQRNRFWRLFHLRFEQLMDAGVLRVIHGRRIPLLKQLTLGSRQHIQTAQQRLGIVLQRFDQTLQRRLHVSTYPLRIDPRRGLNGQCKALAQIVHGKRQRIVGPLIPAQDLDFAPRAVCLIRYFRLGAVPIIQQRAEQRQRRGNGAAALRQRQRRMFVTKQRSQAGMRGLHPLTYALLTHVQAHRQGIDEHPQRAVGTVATLHPPQQHRTEHNLFPARRASQNVRPRQMMQAGSTHTQTPGLPTDPARQLCGHCLPGLPYVPTVTLHIVQTEWQRRLRHLTEHFLEERFVGRLAYSQSRLRNMVTIRYRRRQSRCLPQQIRLYLMLHHFQRHVVQHHVVKQQNRHPATICVVVGVSHLHQGGFCQIQPAMPGIEALLKLLFDVSVSRLQFQCFHGQWRFTPDYLDRLVQPLPQHRRSQDVMPGNHALKCPHESLQVVFAWQRKTRIQQIGVTL</sequence>
<reference evidence="1 2" key="1">
    <citation type="submission" date="2018-08" db="EMBL/GenBank/DDBJ databases">
        <title>Recombination of ecologically and evolutionarily significant loci maintains genetic cohesion in the Pseudomonas syringae species complex.</title>
        <authorList>
            <person name="Dillon M."/>
            <person name="Thakur S."/>
            <person name="Almeida R.N.D."/>
            <person name="Weir B.S."/>
            <person name="Guttman D.S."/>
        </authorList>
    </citation>
    <scope>NUCLEOTIDE SEQUENCE [LARGE SCALE GENOMIC DNA]</scope>
    <source>
        <strain evidence="1 2">88_10</strain>
    </source>
</reference>
<proteinExistence type="predicted"/>
<evidence type="ECO:0000313" key="2">
    <source>
        <dbReference type="Proteomes" id="UP000282378"/>
    </source>
</evidence>
<protein>
    <submittedName>
        <fullName evidence="1">Uncharacterized protein</fullName>
    </submittedName>
</protein>
<gene>
    <name evidence="1" type="ORF">APX70_08574</name>
</gene>
<name>A0A3M2XXK1_PSEYM</name>
<dbReference type="AlphaFoldDB" id="A0A3M2XXK1"/>
<comment type="caution">
    <text evidence="1">The sequence shown here is derived from an EMBL/GenBank/DDBJ whole genome shotgun (WGS) entry which is preliminary data.</text>
</comment>